<evidence type="ECO:0000259" key="11">
    <source>
        <dbReference type="Pfam" id="PF00749"/>
    </source>
</evidence>
<comment type="similarity">
    <text evidence="1 9 10">Belongs to the class-I aminoacyl-tRNA synthetase family.</text>
</comment>
<dbReference type="GO" id="GO:0004819">
    <property type="term" value="F:glutamine-tRNA ligase activity"/>
    <property type="evidence" value="ECO:0007669"/>
    <property type="project" value="UniProtKB-UniRule"/>
</dbReference>
<evidence type="ECO:0000313" key="14">
    <source>
        <dbReference type="EMBL" id="SHN85993.1"/>
    </source>
</evidence>
<dbReference type="InterPro" id="IPR022861">
    <property type="entry name" value="Gln_tRNA_ligase_bac"/>
</dbReference>
<dbReference type="InterPro" id="IPR000924">
    <property type="entry name" value="Glu/Gln-tRNA-synth"/>
</dbReference>
<comment type="catalytic activity">
    <reaction evidence="8 9">
        <text>tRNA(Gln) + L-glutamine + ATP = L-glutaminyl-tRNA(Gln) + AMP + diphosphate</text>
        <dbReference type="Rhea" id="RHEA:20121"/>
        <dbReference type="Rhea" id="RHEA-COMP:9662"/>
        <dbReference type="Rhea" id="RHEA-COMP:9681"/>
        <dbReference type="ChEBI" id="CHEBI:30616"/>
        <dbReference type="ChEBI" id="CHEBI:33019"/>
        <dbReference type="ChEBI" id="CHEBI:58359"/>
        <dbReference type="ChEBI" id="CHEBI:78442"/>
        <dbReference type="ChEBI" id="CHEBI:78521"/>
        <dbReference type="ChEBI" id="CHEBI:456215"/>
        <dbReference type="EC" id="6.1.1.18"/>
    </reaction>
</comment>
<comment type="subcellular location">
    <subcellularLocation>
        <location evidence="9">Cytoplasm</location>
    </subcellularLocation>
</comment>
<dbReference type="InterPro" id="IPR011035">
    <property type="entry name" value="Ribosomal_bL25/Gln-tRNA_synth"/>
</dbReference>
<dbReference type="InterPro" id="IPR020061">
    <property type="entry name" value="Glu_tRNA_lig_a-bdl"/>
</dbReference>
<keyword evidence="7 9" id="KW-0030">Aminoacyl-tRNA synthetase</keyword>
<evidence type="ECO:0000256" key="3">
    <source>
        <dbReference type="ARBA" id="ARBA00022598"/>
    </source>
</evidence>
<protein>
    <recommendedName>
        <fullName evidence="9">Glutamine--tRNA ligase</fullName>
        <ecNumber evidence="9">6.1.1.18</ecNumber>
    </recommendedName>
    <alternativeName>
        <fullName evidence="9">Glutaminyl-tRNA synthetase</fullName>
        <shortName evidence="9">GlnRS</shortName>
    </alternativeName>
</protein>
<dbReference type="EMBL" id="LT670849">
    <property type="protein sequence ID" value="SHN85993.1"/>
    <property type="molecule type" value="Genomic_DNA"/>
</dbReference>
<feature type="binding site" evidence="9">
    <location>
        <begin position="264"/>
        <end position="265"/>
    </location>
    <ligand>
        <name>ATP</name>
        <dbReference type="ChEBI" id="CHEBI:30616"/>
    </ligand>
</feature>
<gene>
    <name evidence="9" type="primary">glnS</name>
    <name evidence="14" type="ORF">SAMN05444170_6514</name>
</gene>
<evidence type="ECO:0000259" key="12">
    <source>
        <dbReference type="Pfam" id="PF03950"/>
    </source>
</evidence>
<feature type="binding site" evidence="9">
    <location>
        <begin position="272"/>
        <end position="274"/>
    </location>
    <ligand>
        <name>ATP</name>
        <dbReference type="ChEBI" id="CHEBI:30616"/>
    </ligand>
</feature>
<dbReference type="InterPro" id="IPR001412">
    <property type="entry name" value="aa-tRNA-synth_I_CS"/>
</dbReference>
<feature type="domain" description="Glutamyl/glutaminyl-tRNA synthetase class Ib anti-codon binding" evidence="12">
    <location>
        <begin position="343"/>
        <end position="443"/>
    </location>
</feature>
<accession>A0A1M7USI7</accession>
<dbReference type="EC" id="6.1.1.18" evidence="9"/>
<comment type="subunit">
    <text evidence="9">Monomer.</text>
</comment>
<evidence type="ECO:0000259" key="13">
    <source>
        <dbReference type="Pfam" id="PF20974"/>
    </source>
</evidence>
<dbReference type="HAMAP" id="MF_00126">
    <property type="entry name" value="Gln_tRNA_synth"/>
    <property type="match status" value="1"/>
</dbReference>
<dbReference type="InterPro" id="IPR020058">
    <property type="entry name" value="Glu/Gln-tRNA-synth_Ib_cat-dom"/>
</dbReference>
<keyword evidence="15" id="KW-1185">Reference proteome</keyword>
<dbReference type="SUPFAM" id="SSF52374">
    <property type="entry name" value="Nucleotidylyl transferase"/>
    <property type="match status" value="1"/>
</dbReference>
<dbReference type="InterPro" id="IPR049437">
    <property type="entry name" value="tRNA-synt_1c_C2"/>
</dbReference>
<dbReference type="NCBIfam" id="TIGR00440">
    <property type="entry name" value="glnS"/>
    <property type="match status" value="1"/>
</dbReference>
<keyword evidence="5 9" id="KW-0067">ATP-binding</keyword>
<feature type="domain" description="Glutamyl/glutaminyl-tRNA synthetase class Ib catalytic" evidence="11">
    <location>
        <begin position="31"/>
        <end position="340"/>
    </location>
</feature>
<feature type="binding site" evidence="9">
    <location>
        <position position="70"/>
    </location>
    <ligand>
        <name>L-glutamine</name>
        <dbReference type="ChEBI" id="CHEBI:58359"/>
    </ligand>
</feature>
<dbReference type="FunFam" id="2.40.240.10:FF:000001">
    <property type="entry name" value="Glutamine--tRNA ligase"/>
    <property type="match status" value="1"/>
</dbReference>
<dbReference type="RefSeq" id="WP_072824260.1">
    <property type="nucleotide sequence ID" value="NZ_LT670849.1"/>
</dbReference>
<feature type="binding site" evidence="9">
    <location>
        <begin position="44"/>
        <end position="50"/>
    </location>
    <ligand>
        <name>ATP</name>
        <dbReference type="ChEBI" id="CHEBI:30616"/>
    </ligand>
</feature>
<dbReference type="PANTHER" id="PTHR43097">
    <property type="entry name" value="GLUTAMINE-TRNA LIGASE"/>
    <property type="match status" value="1"/>
</dbReference>
<keyword evidence="6 9" id="KW-0648">Protein biosynthesis</keyword>
<dbReference type="Proteomes" id="UP000184096">
    <property type="component" value="Chromosome I"/>
</dbReference>
<dbReference type="SUPFAM" id="SSF50715">
    <property type="entry name" value="Ribosomal protein L25-like"/>
    <property type="match status" value="1"/>
</dbReference>
<comment type="caution">
    <text evidence="9">Lacks conserved residue(s) required for the propagation of feature annotation.</text>
</comment>
<dbReference type="Gene3D" id="1.10.1160.10">
    <property type="entry name" value="Glutamyl-trna Synthetase, Domain 2"/>
    <property type="match status" value="1"/>
</dbReference>
<dbReference type="PROSITE" id="PS00178">
    <property type="entry name" value="AA_TRNA_LIGASE_I"/>
    <property type="match status" value="1"/>
</dbReference>
<keyword evidence="3 9" id="KW-0436">Ligase</keyword>
<dbReference type="FunFam" id="1.10.1160.10:FF:000001">
    <property type="entry name" value="Glutamine--tRNA ligase"/>
    <property type="match status" value="1"/>
</dbReference>
<dbReference type="OrthoDB" id="9807503at2"/>
<dbReference type="PRINTS" id="PR00987">
    <property type="entry name" value="TRNASYNTHGLU"/>
</dbReference>
<dbReference type="Gene3D" id="3.40.50.620">
    <property type="entry name" value="HUPs"/>
    <property type="match status" value="1"/>
</dbReference>
<evidence type="ECO:0000256" key="10">
    <source>
        <dbReference type="RuleBase" id="RU363037"/>
    </source>
</evidence>
<feature type="binding site" evidence="9">
    <location>
        <position position="215"/>
    </location>
    <ligand>
        <name>L-glutamine</name>
        <dbReference type="ChEBI" id="CHEBI:58359"/>
    </ligand>
</feature>
<proteinExistence type="inferred from homology"/>
<evidence type="ECO:0000256" key="8">
    <source>
        <dbReference type="ARBA" id="ARBA00048270"/>
    </source>
</evidence>
<dbReference type="GO" id="GO:0005524">
    <property type="term" value="F:ATP binding"/>
    <property type="evidence" value="ECO:0007669"/>
    <property type="project" value="UniProtKB-UniRule"/>
</dbReference>
<dbReference type="InterPro" id="IPR014729">
    <property type="entry name" value="Rossmann-like_a/b/a_fold"/>
</dbReference>
<dbReference type="AlphaFoldDB" id="A0A1M7USI7"/>
<dbReference type="Gene3D" id="3.90.800.10">
    <property type="entry name" value="Glutamyl-tRNA Synthetase, Domain 3"/>
    <property type="match status" value="1"/>
</dbReference>
<dbReference type="FunFam" id="3.90.800.10:FF:000001">
    <property type="entry name" value="Glutamine--tRNA ligase"/>
    <property type="match status" value="1"/>
</dbReference>
<name>A0A1M7USI7_9BRAD</name>
<dbReference type="CDD" id="cd00807">
    <property type="entry name" value="GlnRS_core"/>
    <property type="match status" value="1"/>
</dbReference>
<dbReference type="Pfam" id="PF20974">
    <property type="entry name" value="tRNA-synt_1c_C2"/>
    <property type="match status" value="1"/>
</dbReference>
<sequence>MTLEPTAAEAGRDFIRDIVQADLDAKKHKLIVTRFPPEPNGYLHIGHAKSIGLNFGIAQEFGGRCHLRFDDTNPTREEQEFIDSIQADVKWLGYDWGNDLFFASDYFERLYEWAEGLIRAGLAYVDDQSQEEIRLSRGTLTEPGKNSPFRDRPVEENLDLFRRMKAGEFPNGARVLRARIDMASGNINLRDPVLYRILHAHHPRTGDKWSIYPSYDYAHGQSDAIEGITHSICTLEFEDHRPLYEWLLDKLPVPSHPHQYEFARLNLTYTLLSKRVLTELVRGGHVAGWDDPRMPTIAGLKRRGVPPAAVREFIKRIGVAKANSVVDVGMLEFCIREVLNQSAQRRMAVLRPLKVVIENYPEGQVEEIEAVNHPDDPNAGTRRVAFGRELYIERDDFMENPPKKFFRLSPGNEVRLRYAYFITCRDVVKNAAGEVVELRCTYDPATRGGNAPDGRKVKATMHWLPAAQSRLAEIRLYNPLFSNPNPDAANFTTDLNPQSLELLKDARLEPEVATSNSTDVVQFERQGYFVRDKDSTADRPVFNRTIGLRDTFAKEVAKG</sequence>
<feature type="binding site" evidence="9">
    <location>
        <position position="234"/>
    </location>
    <ligand>
        <name>ATP</name>
        <dbReference type="ChEBI" id="CHEBI:30616"/>
    </ligand>
</feature>
<dbReference type="GO" id="GO:0006425">
    <property type="term" value="P:glutaminyl-tRNA aminoacylation"/>
    <property type="evidence" value="ECO:0007669"/>
    <property type="project" value="UniProtKB-UniRule"/>
</dbReference>
<feature type="binding site" evidence="9">
    <location>
        <begin position="38"/>
        <end position="40"/>
    </location>
    <ligand>
        <name>ATP</name>
        <dbReference type="ChEBI" id="CHEBI:30616"/>
    </ligand>
</feature>
<dbReference type="GO" id="GO:0006424">
    <property type="term" value="P:glutamyl-tRNA aminoacylation"/>
    <property type="evidence" value="ECO:0007669"/>
    <property type="project" value="UniProtKB-UniRule"/>
</dbReference>
<evidence type="ECO:0000256" key="5">
    <source>
        <dbReference type="ARBA" id="ARBA00022840"/>
    </source>
</evidence>
<evidence type="ECO:0000256" key="1">
    <source>
        <dbReference type="ARBA" id="ARBA00005594"/>
    </source>
</evidence>
<dbReference type="FunFam" id="3.40.50.620:FF:000037">
    <property type="entry name" value="Glutamine--tRNA ligase cytoplasmic"/>
    <property type="match status" value="1"/>
</dbReference>
<evidence type="ECO:0000256" key="9">
    <source>
        <dbReference type="HAMAP-Rule" id="MF_00126"/>
    </source>
</evidence>
<feature type="short sequence motif" description="'HIGH' region" evidence="9">
    <location>
        <begin position="37"/>
        <end position="47"/>
    </location>
</feature>
<evidence type="ECO:0000256" key="2">
    <source>
        <dbReference type="ARBA" id="ARBA00022490"/>
    </source>
</evidence>
<dbReference type="Gene3D" id="2.40.240.10">
    <property type="entry name" value="Ribosomal Protein L25, Chain P"/>
    <property type="match status" value="2"/>
</dbReference>
<organism evidence="14 15">
    <name type="scientific">Bradyrhizobium erythrophlei</name>
    <dbReference type="NCBI Taxonomy" id="1437360"/>
    <lineage>
        <taxon>Bacteria</taxon>
        <taxon>Pseudomonadati</taxon>
        <taxon>Pseudomonadota</taxon>
        <taxon>Alphaproteobacteria</taxon>
        <taxon>Hyphomicrobiales</taxon>
        <taxon>Nitrobacteraceae</taxon>
        <taxon>Bradyrhizobium</taxon>
    </lineage>
</organism>
<dbReference type="InterPro" id="IPR050132">
    <property type="entry name" value="Gln/Glu-tRNA_Ligase"/>
</dbReference>
<evidence type="ECO:0000313" key="15">
    <source>
        <dbReference type="Proteomes" id="UP000184096"/>
    </source>
</evidence>
<dbReference type="Pfam" id="PF03950">
    <property type="entry name" value="tRNA-synt_1c_C"/>
    <property type="match status" value="1"/>
</dbReference>
<dbReference type="PANTHER" id="PTHR43097:SF5">
    <property type="entry name" value="GLUTAMATE--TRNA LIGASE"/>
    <property type="match status" value="1"/>
</dbReference>
<dbReference type="InterPro" id="IPR004514">
    <property type="entry name" value="Gln-tRNA-synth"/>
</dbReference>
<dbReference type="InterPro" id="IPR020056">
    <property type="entry name" value="Rbsml_bL25/Gln-tRNA_synth_N"/>
</dbReference>
<dbReference type="NCBIfam" id="NF011291">
    <property type="entry name" value="PRK14703.1"/>
    <property type="match status" value="1"/>
</dbReference>
<dbReference type="Pfam" id="PF00749">
    <property type="entry name" value="tRNA-synt_1c"/>
    <property type="match status" value="1"/>
</dbReference>
<feature type="short sequence motif" description="'KMSKS' region" evidence="9">
    <location>
        <begin position="271"/>
        <end position="275"/>
    </location>
</feature>
<evidence type="ECO:0000256" key="6">
    <source>
        <dbReference type="ARBA" id="ARBA00022917"/>
    </source>
</evidence>
<evidence type="ECO:0000256" key="4">
    <source>
        <dbReference type="ARBA" id="ARBA00022741"/>
    </source>
</evidence>
<dbReference type="InterPro" id="IPR020059">
    <property type="entry name" value="Glu/Gln-tRNA-synth_Ib_codon-bd"/>
</dbReference>
<keyword evidence="2 9" id="KW-0963">Cytoplasm</keyword>
<evidence type="ECO:0000256" key="7">
    <source>
        <dbReference type="ARBA" id="ARBA00023146"/>
    </source>
</evidence>
<feature type="domain" description="tRNA synthetases class I (E and Q) anti-codon binding" evidence="13">
    <location>
        <begin position="460"/>
        <end position="532"/>
    </location>
</feature>
<keyword evidence="4 9" id="KW-0547">Nucleotide-binding</keyword>
<dbReference type="GO" id="GO:0005829">
    <property type="term" value="C:cytosol"/>
    <property type="evidence" value="ECO:0007669"/>
    <property type="project" value="TreeGrafter"/>
</dbReference>
<reference evidence="15" key="1">
    <citation type="submission" date="2016-11" db="EMBL/GenBank/DDBJ databases">
        <authorList>
            <person name="Varghese N."/>
            <person name="Submissions S."/>
        </authorList>
    </citation>
    <scope>NUCLEOTIDE SEQUENCE [LARGE SCALE GENOMIC DNA]</scope>
    <source>
        <strain evidence="15">GAS401</strain>
    </source>
</reference>